<evidence type="ECO:0000313" key="4">
    <source>
        <dbReference type="EMBL" id="MBB3903292.1"/>
    </source>
</evidence>
<feature type="region of interest" description="Disordered" evidence="1">
    <location>
        <begin position="257"/>
        <end position="302"/>
    </location>
</feature>
<feature type="compositionally biased region" description="Gly residues" evidence="1">
    <location>
        <begin position="282"/>
        <end position="302"/>
    </location>
</feature>
<feature type="signal peptide" evidence="2">
    <location>
        <begin position="1"/>
        <end position="40"/>
    </location>
</feature>
<evidence type="ECO:0000313" key="6">
    <source>
        <dbReference type="Proteomes" id="UP001156881"/>
    </source>
</evidence>
<dbReference type="RefSeq" id="WP_183506153.1">
    <property type="nucleotide sequence ID" value="NZ_BSPG01000033.1"/>
</dbReference>
<keyword evidence="6" id="KW-1185">Reference proteome</keyword>
<dbReference type="InterPro" id="IPR019027">
    <property type="entry name" value="Pilus_biogenesis_CpaD-related"/>
</dbReference>
<sequence>MTDRMNTMPPKASGCLAVFRNTAAAASLTGLLSACTGASAPVPVAAPPSAPAPLTIVDPPVEPGRAVVIQRGGPPRPVVYVQQPDRVSPPGTPLVLPPPIPREEREETLVEAVPSSLVVGAGGGDQRRLVGFLTQAGRGRFDALHLELRGGSRGAVSAAMRTARRVGVDPLKIHVAGGGGRGAVEVVATRYAGTAPVCPSLAIVGPSVNDNDFETTLGCSNRANLAAMVNDPADLVANDAVVPSDGARAAAGIERYRSAGGDGAGRGRQDGSGRETPNDAGTGSGYGPPGGASLGAGGPIGR</sequence>
<evidence type="ECO:0000313" key="5">
    <source>
        <dbReference type="Proteomes" id="UP000517759"/>
    </source>
</evidence>
<name>A0A7W6F7B0_9HYPH</name>
<reference evidence="3" key="4">
    <citation type="submission" date="2023-01" db="EMBL/GenBank/DDBJ databases">
        <title>Draft genome sequence of Methylobacterium brachythecii strain NBRC 107710.</title>
        <authorList>
            <person name="Sun Q."/>
            <person name="Mori K."/>
        </authorList>
    </citation>
    <scope>NUCLEOTIDE SEQUENCE</scope>
    <source>
        <strain evidence="3">NBRC 107710</strain>
    </source>
</reference>
<evidence type="ECO:0000313" key="3">
    <source>
        <dbReference type="EMBL" id="GLS46090.1"/>
    </source>
</evidence>
<evidence type="ECO:0000256" key="2">
    <source>
        <dbReference type="SAM" id="SignalP"/>
    </source>
</evidence>
<dbReference type="EMBL" id="JACIDN010000005">
    <property type="protein sequence ID" value="MBB3903292.1"/>
    <property type="molecule type" value="Genomic_DNA"/>
</dbReference>
<dbReference type="Proteomes" id="UP001156881">
    <property type="component" value="Unassembled WGS sequence"/>
</dbReference>
<accession>A0A7W6F7B0</accession>
<keyword evidence="4" id="KW-0449">Lipoprotein</keyword>
<protein>
    <submittedName>
        <fullName evidence="4">Pilus biogenesis lipoprotein CpaD</fullName>
    </submittedName>
</protein>
<dbReference type="EMBL" id="BSPG01000033">
    <property type="protein sequence ID" value="GLS46090.1"/>
    <property type="molecule type" value="Genomic_DNA"/>
</dbReference>
<proteinExistence type="predicted"/>
<reference evidence="3" key="1">
    <citation type="journal article" date="2014" name="Int. J. Syst. Evol. Microbiol.">
        <title>Complete genome of a new Firmicutes species belonging to the dominant human colonic microbiota ('Ruminococcus bicirculans') reveals two chromosomes and a selective capacity to utilize plant glucans.</title>
        <authorList>
            <consortium name="NISC Comparative Sequencing Program"/>
            <person name="Wegmann U."/>
            <person name="Louis P."/>
            <person name="Goesmann A."/>
            <person name="Henrissat B."/>
            <person name="Duncan S.H."/>
            <person name="Flint H.J."/>
        </authorList>
    </citation>
    <scope>NUCLEOTIDE SEQUENCE</scope>
    <source>
        <strain evidence="3">NBRC 107710</strain>
    </source>
</reference>
<evidence type="ECO:0000256" key="1">
    <source>
        <dbReference type="SAM" id="MobiDB-lite"/>
    </source>
</evidence>
<gene>
    <name evidence="3" type="ORF">GCM10007884_40810</name>
    <name evidence="4" type="ORF">GGR33_002801</name>
</gene>
<comment type="caution">
    <text evidence="4">The sequence shown here is derived from an EMBL/GenBank/DDBJ whole genome shotgun (WGS) entry which is preliminary data.</text>
</comment>
<organism evidence="4 5">
    <name type="scientific">Methylobacterium brachythecii</name>
    <dbReference type="NCBI Taxonomy" id="1176177"/>
    <lineage>
        <taxon>Bacteria</taxon>
        <taxon>Pseudomonadati</taxon>
        <taxon>Pseudomonadota</taxon>
        <taxon>Alphaproteobacteria</taxon>
        <taxon>Hyphomicrobiales</taxon>
        <taxon>Methylobacteriaceae</taxon>
        <taxon>Methylobacterium</taxon>
    </lineage>
</organism>
<reference evidence="4 5" key="3">
    <citation type="submission" date="2020-08" db="EMBL/GenBank/DDBJ databases">
        <title>Genomic Encyclopedia of Type Strains, Phase IV (KMG-IV): sequencing the most valuable type-strain genomes for metagenomic binning, comparative biology and taxonomic classification.</title>
        <authorList>
            <person name="Goeker M."/>
        </authorList>
    </citation>
    <scope>NUCLEOTIDE SEQUENCE [LARGE SCALE GENOMIC DNA]</scope>
    <source>
        <strain evidence="4 5">DSM 24105</strain>
    </source>
</reference>
<dbReference type="Pfam" id="PF09476">
    <property type="entry name" value="Pilus_CpaD"/>
    <property type="match status" value="1"/>
</dbReference>
<dbReference type="AlphaFoldDB" id="A0A7W6F7B0"/>
<feature type="compositionally biased region" description="Basic and acidic residues" evidence="1">
    <location>
        <begin position="265"/>
        <end position="277"/>
    </location>
</feature>
<keyword evidence="2" id="KW-0732">Signal</keyword>
<feature type="chain" id="PRO_5030668621" evidence="2">
    <location>
        <begin position="41"/>
        <end position="302"/>
    </location>
</feature>
<dbReference type="Proteomes" id="UP000517759">
    <property type="component" value="Unassembled WGS sequence"/>
</dbReference>
<dbReference type="PROSITE" id="PS51257">
    <property type="entry name" value="PROKAR_LIPOPROTEIN"/>
    <property type="match status" value="1"/>
</dbReference>
<reference evidence="6" key="2">
    <citation type="journal article" date="2019" name="Int. J. Syst. Evol. Microbiol.">
        <title>The Global Catalogue of Microorganisms (GCM) 10K type strain sequencing project: providing services to taxonomists for standard genome sequencing and annotation.</title>
        <authorList>
            <consortium name="The Broad Institute Genomics Platform"/>
            <consortium name="The Broad Institute Genome Sequencing Center for Infectious Disease"/>
            <person name="Wu L."/>
            <person name="Ma J."/>
        </authorList>
    </citation>
    <scope>NUCLEOTIDE SEQUENCE [LARGE SCALE GENOMIC DNA]</scope>
    <source>
        <strain evidence="6">NBRC 107710</strain>
    </source>
</reference>